<dbReference type="Gene3D" id="3.30.460.10">
    <property type="entry name" value="Beta Polymerase, domain 2"/>
    <property type="match status" value="1"/>
</dbReference>
<keyword evidence="4" id="KW-1185">Reference proteome</keyword>
<feature type="coiled-coil region" evidence="1">
    <location>
        <begin position="255"/>
        <end position="282"/>
    </location>
</feature>
<reference evidence="4" key="1">
    <citation type="journal article" date="2019" name="Int. J. Syst. Evol. Microbiol.">
        <title>The Global Catalogue of Microorganisms (GCM) 10K type strain sequencing project: providing services to taxonomists for standard genome sequencing and annotation.</title>
        <authorList>
            <consortium name="The Broad Institute Genomics Platform"/>
            <consortium name="The Broad Institute Genome Sequencing Center for Infectious Disease"/>
            <person name="Wu L."/>
            <person name="Ma J."/>
        </authorList>
    </citation>
    <scope>NUCLEOTIDE SEQUENCE [LARGE SCALE GENOMIC DNA]</scope>
    <source>
        <strain evidence="4">CCUG 53252</strain>
    </source>
</reference>
<evidence type="ECO:0000313" key="4">
    <source>
        <dbReference type="Proteomes" id="UP001595751"/>
    </source>
</evidence>
<dbReference type="SMART" id="SM00954">
    <property type="entry name" value="RelA_SpoT"/>
    <property type="match status" value="1"/>
</dbReference>
<dbReference type="EMBL" id="JBHRZN010000002">
    <property type="protein sequence ID" value="MFC3849725.1"/>
    <property type="molecule type" value="Genomic_DNA"/>
</dbReference>
<dbReference type="Proteomes" id="UP001595751">
    <property type="component" value="Unassembled WGS sequence"/>
</dbReference>
<evidence type="ECO:0000256" key="1">
    <source>
        <dbReference type="SAM" id="Coils"/>
    </source>
</evidence>
<evidence type="ECO:0000313" key="3">
    <source>
        <dbReference type="EMBL" id="MFC3849725.1"/>
    </source>
</evidence>
<name>A0ABV7ZNK0_9CORY</name>
<feature type="domain" description="RelA/SpoT" evidence="2">
    <location>
        <begin position="80"/>
        <end position="191"/>
    </location>
</feature>
<comment type="caution">
    <text evidence="3">The sequence shown here is derived from an EMBL/GenBank/DDBJ whole genome shotgun (WGS) entry which is preliminary data.</text>
</comment>
<dbReference type="Pfam" id="PF04607">
    <property type="entry name" value="RelA_SpoT"/>
    <property type="match status" value="1"/>
</dbReference>
<dbReference type="SUPFAM" id="SSF81301">
    <property type="entry name" value="Nucleotidyltransferase"/>
    <property type="match status" value="1"/>
</dbReference>
<organism evidence="3 4">
    <name type="scientific">Corynebacterium hansenii</name>
    <dbReference type="NCBI Taxonomy" id="394964"/>
    <lineage>
        <taxon>Bacteria</taxon>
        <taxon>Bacillati</taxon>
        <taxon>Actinomycetota</taxon>
        <taxon>Actinomycetes</taxon>
        <taxon>Mycobacteriales</taxon>
        <taxon>Corynebacteriaceae</taxon>
        <taxon>Corynebacterium</taxon>
    </lineage>
</organism>
<dbReference type="InterPro" id="IPR007685">
    <property type="entry name" value="RelA_SpoT"/>
</dbReference>
<proteinExistence type="predicted"/>
<dbReference type="InterPro" id="IPR043519">
    <property type="entry name" value="NT_sf"/>
</dbReference>
<gene>
    <name evidence="3" type="ORF">ACFORJ_06050</name>
</gene>
<keyword evidence="1" id="KW-0175">Coiled coil</keyword>
<accession>A0ABV7ZNK0</accession>
<dbReference type="RefSeq" id="WP_290288683.1">
    <property type="nucleotide sequence ID" value="NZ_CP047211.1"/>
</dbReference>
<evidence type="ECO:0000259" key="2">
    <source>
        <dbReference type="SMART" id="SM00954"/>
    </source>
</evidence>
<protein>
    <recommendedName>
        <fullName evidence="2">RelA/SpoT domain-containing protein</fullName>
    </recommendedName>
</protein>
<sequence>MLGETFPHSNHQLKKLGKALKYDTPHDVQLYQEWMTWNAELLATVWLELDDCLESFANSEPPPPFGAFPPLTRDSFELSGRVKTEDTTREKLRRNTTSLNGIQDIVGLRIDAPMRLSQQSRLADHVAGTLQAKGASVTLRDLRDGSHCGYRAVHLHATFPAGRTEIQLRTTYQSTWANLYEVLADVVGREIRYKQEFSPEVEEAHGPIVRKFWRASEALHKSDTEWNNWVSGCEELMLDLHKVPEPYPDDLQVEIDKIKERLTTAHENREEARQRLSRLADTVRRLPPANRQEGVV</sequence>